<dbReference type="Gene3D" id="3.30.70.930">
    <property type="match status" value="1"/>
</dbReference>
<sequence>MLTPFGTCIEIENFETLAEILKEIAERSKTEGIKRLVIDVSLDIRFDKQISLESKVRSVEEKLR</sequence>
<accession>A0A7C2ZVD2</accession>
<dbReference type="AlphaFoldDB" id="A0A7C2ZVD2"/>
<dbReference type="Pfam" id="PF01910">
    <property type="entry name" value="Thiamine_BP"/>
    <property type="match status" value="1"/>
</dbReference>
<dbReference type="EMBL" id="DSGT01000009">
    <property type="protein sequence ID" value="HEW53205.1"/>
    <property type="molecule type" value="Genomic_DNA"/>
</dbReference>
<name>A0A7C2ZVD2_9CREN</name>
<organism evidence="2">
    <name type="scientific">Ignisphaera aggregans</name>
    <dbReference type="NCBI Taxonomy" id="334771"/>
    <lineage>
        <taxon>Archaea</taxon>
        <taxon>Thermoproteota</taxon>
        <taxon>Thermoprotei</taxon>
        <taxon>Desulfurococcales</taxon>
        <taxon>Desulfurococcaceae</taxon>
        <taxon>Ignisphaera</taxon>
    </lineage>
</organism>
<dbReference type="InterPro" id="IPR029756">
    <property type="entry name" value="MTH1187/YkoF-like"/>
</dbReference>
<proteinExistence type="predicted"/>
<reference evidence="2" key="1">
    <citation type="journal article" date="2020" name="mSystems">
        <title>Genome- and Community-Level Interaction Insights into Carbon Utilization and Element Cycling Functions of Hydrothermarchaeota in Hydrothermal Sediment.</title>
        <authorList>
            <person name="Zhou Z."/>
            <person name="Liu Y."/>
            <person name="Xu W."/>
            <person name="Pan J."/>
            <person name="Luo Z.H."/>
            <person name="Li M."/>
        </authorList>
    </citation>
    <scope>NUCLEOTIDE SEQUENCE [LARGE SCALE GENOMIC DNA]</scope>
    <source>
        <strain evidence="2">SpSt-16</strain>
    </source>
</reference>
<evidence type="ECO:0000313" key="2">
    <source>
        <dbReference type="EMBL" id="HEW53205.1"/>
    </source>
</evidence>
<evidence type="ECO:0000259" key="1">
    <source>
        <dbReference type="Pfam" id="PF01910"/>
    </source>
</evidence>
<comment type="caution">
    <text evidence="2">The sequence shown here is derived from an EMBL/GenBank/DDBJ whole genome shotgun (WGS) entry which is preliminary data.</text>
</comment>
<dbReference type="InterPro" id="IPR002767">
    <property type="entry name" value="Thiamine_BP"/>
</dbReference>
<dbReference type="SUPFAM" id="SSF89957">
    <property type="entry name" value="MTH1187/YkoF-like"/>
    <property type="match status" value="1"/>
</dbReference>
<protein>
    <recommendedName>
        <fullName evidence="1">Thiamine-binding protein domain-containing protein</fullName>
    </recommendedName>
</protein>
<feature type="domain" description="Thiamine-binding protein" evidence="1">
    <location>
        <begin position="2"/>
        <end position="60"/>
    </location>
</feature>
<gene>
    <name evidence="2" type="ORF">ENO77_03465</name>
</gene>